<sequence length="157" mass="18421">MLVEKSTLLPCGIEQCIQQIMSTQLLKYVSWPLVRFVPMDPPALPVLWESQKYLVKLRLFGFLPFGKQTINISVASTDPNRVVLRDNAYGSLIDRWDHRITLVPIEGGTLYTDRVHIRAGILTPVVWAFAWFFYRHRQRRWRKLVDSGFTYSDYRMS</sequence>
<keyword evidence="1" id="KW-1133">Transmembrane helix</keyword>
<dbReference type="SUPFAM" id="SSF55961">
    <property type="entry name" value="Bet v1-like"/>
    <property type="match status" value="1"/>
</dbReference>
<protein>
    <submittedName>
        <fullName evidence="2">Uncharacterized protein</fullName>
    </submittedName>
</protein>
<dbReference type="EMBL" id="JAAIVB010000022">
    <property type="protein sequence ID" value="NEX60956.1"/>
    <property type="molecule type" value="Genomic_DNA"/>
</dbReference>
<dbReference type="Proteomes" id="UP000482155">
    <property type="component" value="Unassembled WGS sequence"/>
</dbReference>
<dbReference type="AlphaFoldDB" id="A0A6B3SQE5"/>
<evidence type="ECO:0000256" key="1">
    <source>
        <dbReference type="SAM" id="Phobius"/>
    </source>
</evidence>
<evidence type="ECO:0000313" key="3">
    <source>
        <dbReference type="Proteomes" id="UP000482155"/>
    </source>
</evidence>
<gene>
    <name evidence="2" type="ORF">G3574_07700</name>
</gene>
<reference evidence="2 3" key="1">
    <citation type="submission" date="2020-02" db="EMBL/GenBank/DDBJ databases">
        <authorList>
            <person name="Kim M.K."/>
        </authorList>
    </citation>
    <scope>NUCLEOTIDE SEQUENCE [LARGE SCALE GENOMIC DNA]</scope>
    <source>
        <strain evidence="2 3">17J57-3</strain>
    </source>
</reference>
<keyword evidence="3" id="KW-1185">Reference proteome</keyword>
<dbReference type="RefSeq" id="WP_163961698.1">
    <property type="nucleotide sequence ID" value="NZ_JAAIVB010000022.1"/>
</dbReference>
<accession>A0A6B3SQE5</accession>
<evidence type="ECO:0000313" key="2">
    <source>
        <dbReference type="EMBL" id="NEX60956.1"/>
    </source>
</evidence>
<proteinExistence type="predicted"/>
<name>A0A6B3SQE5_9BURK</name>
<keyword evidence="1" id="KW-0472">Membrane</keyword>
<organism evidence="2 3">
    <name type="scientific">Noviherbaspirillum galbum</name>
    <dbReference type="NCBI Taxonomy" id="2709383"/>
    <lineage>
        <taxon>Bacteria</taxon>
        <taxon>Pseudomonadati</taxon>
        <taxon>Pseudomonadota</taxon>
        <taxon>Betaproteobacteria</taxon>
        <taxon>Burkholderiales</taxon>
        <taxon>Oxalobacteraceae</taxon>
        <taxon>Noviherbaspirillum</taxon>
    </lineage>
</organism>
<feature type="transmembrane region" description="Helical" evidence="1">
    <location>
        <begin position="115"/>
        <end position="134"/>
    </location>
</feature>
<comment type="caution">
    <text evidence="2">The sequence shown here is derived from an EMBL/GenBank/DDBJ whole genome shotgun (WGS) entry which is preliminary data.</text>
</comment>
<keyword evidence="1" id="KW-0812">Transmembrane</keyword>